<accession>A0A973W1A2</accession>
<comment type="caution">
    <text evidence="3">The sequence shown here is derived from an EMBL/GenBank/DDBJ whole genome shotgun (WGS) entry which is preliminary data.</text>
</comment>
<organism evidence="3">
    <name type="scientific">Bradyrhizobium septentrionale</name>
    <dbReference type="NCBI Taxonomy" id="1404411"/>
    <lineage>
        <taxon>Bacteria</taxon>
        <taxon>Pseudomonadati</taxon>
        <taxon>Pseudomonadota</taxon>
        <taxon>Alphaproteobacteria</taxon>
        <taxon>Hyphomicrobiales</taxon>
        <taxon>Nitrobacteraceae</taxon>
        <taxon>Bradyrhizobium</taxon>
    </lineage>
</organism>
<dbReference type="CDD" id="cd05400">
    <property type="entry name" value="NT_2-5OAS_ClassI-CCAase"/>
    <property type="match status" value="1"/>
</dbReference>
<evidence type="ECO:0000256" key="1">
    <source>
        <dbReference type="ARBA" id="ARBA00023118"/>
    </source>
</evidence>
<feature type="region of interest" description="Disordered" evidence="2">
    <location>
        <begin position="290"/>
        <end position="317"/>
    </location>
</feature>
<evidence type="ECO:0000313" key="3">
    <source>
        <dbReference type="EMBL" id="NVI45591.1"/>
    </source>
</evidence>
<feature type="compositionally biased region" description="Basic and acidic residues" evidence="2">
    <location>
        <begin position="294"/>
        <end position="317"/>
    </location>
</feature>
<dbReference type="RefSeq" id="WP_166205072.1">
    <property type="nucleotide sequence ID" value="NZ_CP088285.1"/>
</dbReference>
<keyword evidence="1" id="KW-0051">Antiviral defense</keyword>
<protein>
    <submittedName>
        <fullName evidence="3">Nucleotidyltransferase</fullName>
    </submittedName>
</protein>
<dbReference type="AlphaFoldDB" id="A0A973W1A2"/>
<dbReference type="EMBL" id="JAAOLE020000001">
    <property type="protein sequence ID" value="NVI45591.1"/>
    <property type="molecule type" value="Genomic_DNA"/>
</dbReference>
<sequence length="412" mass="46405">MLAPNTAPILDDLLLDVVTVIELSDHDRQVAENRYRRLKPHLERPSSPLREPLMNSASMIYAQGSMAIGATIISGTDEDRFDVDALVDMTTPGHWSDDDVLDYLFDALQGFPDVRKIARCTRCVQMHFAFMHMDVTILDAARQPRIERVGEIFHSPDTGTGYRVPSNPYGFSTWFRESVTQPTYDFERSLQSRRRIYGVDRLPESSIKAEVDQENLPDVIPTRLDAQQVLALKLMKRFVNLRFQTRTIRRPPSIYFTKLAVTCGYEPSGLTTQLERFAAKVKAEMDAAFAKNAGPDERNPTHQPDRLNDRWPTSQDDRRTLSADMDYLLNALRIARTAELKDIAAIFDNLFGERVSTRTIDTFSKRMGKGSGRETFRYERGSGTIIPVAAAAAASVASAAVAAPSHNFHCEE</sequence>
<name>A0A973W1A2_9BRAD</name>
<proteinExistence type="predicted"/>
<reference evidence="3" key="1">
    <citation type="submission" date="2020-06" db="EMBL/GenBank/DDBJ databases">
        <title>Whole Genome Sequence of Bradyrhizobium sp. Strain 1S1.</title>
        <authorList>
            <person name="Bromfield E.S.P."/>
            <person name="Cloutier S."/>
        </authorList>
    </citation>
    <scope>NUCLEOTIDE SEQUENCE [LARGE SCALE GENOMIC DNA]</scope>
    <source>
        <strain evidence="3">1S1</strain>
    </source>
</reference>
<gene>
    <name evidence="3" type="ORF">HAP48_022030</name>
</gene>
<dbReference type="GO" id="GO:0051607">
    <property type="term" value="P:defense response to virus"/>
    <property type="evidence" value="ECO:0007669"/>
    <property type="project" value="UniProtKB-KW"/>
</dbReference>
<dbReference type="InterPro" id="IPR006116">
    <property type="entry name" value="NT_2-5OAS_ClassI-CCAase"/>
</dbReference>
<evidence type="ECO:0000256" key="2">
    <source>
        <dbReference type="SAM" id="MobiDB-lite"/>
    </source>
</evidence>
<dbReference type="GO" id="GO:0016779">
    <property type="term" value="F:nucleotidyltransferase activity"/>
    <property type="evidence" value="ECO:0007669"/>
    <property type="project" value="InterPro"/>
</dbReference>